<keyword evidence="3" id="KW-1185">Reference proteome</keyword>
<evidence type="ECO:0000313" key="3">
    <source>
        <dbReference type="Proteomes" id="UP000242344"/>
    </source>
</evidence>
<reference evidence="1 3" key="1">
    <citation type="submission" date="2014-12" db="EMBL/GenBank/DDBJ databases">
        <title>A novel RNA virus that confers hypovirulence on plant pathogenic fungus Botryosphaeria dothidea.</title>
        <authorList>
            <person name="Zhai L."/>
            <person name="Hong N."/>
            <person name="Wang G."/>
        </authorList>
    </citation>
    <scope>NUCLEOTIDE SEQUENCE [LARGE SCALE GENOMIC DNA]</scope>
    <source>
        <strain evidence="1 3">YZN115</strain>
    </source>
</reference>
<protein>
    <submittedName>
        <fullName evidence="2">6-phosphogluconate dehydrogenase</fullName>
    </submittedName>
</protein>
<dbReference type="GeneID" id="30902333"/>
<evidence type="ECO:0000313" key="2">
    <source>
        <dbReference type="EMBL" id="ALZ41798.1"/>
    </source>
</evidence>
<dbReference type="RefSeq" id="YP_009342472.1">
    <property type="nucleotide sequence ID" value="NC_033496.1"/>
</dbReference>
<dbReference type="EMBL" id="KT372139">
    <property type="protein sequence ID" value="ALZ41798.1"/>
    <property type="molecule type" value="Genomic_RNA"/>
</dbReference>
<dbReference type="KEGG" id="vg:30902333"/>
<reference evidence="2" key="2">
    <citation type="submission" date="2015-08" db="EMBL/GenBank/DDBJ databases">
        <title>A dsRNA virus encapsidated in filiform virions: characterization a mycovirus infecting the phytopathogenic fungus Botryosphaeria dothidea.</title>
        <authorList>
            <person name="Jiang J."/>
            <person name="Xu W."/>
        </authorList>
    </citation>
    <scope>NUCLEOTIDE SEQUENCE</scope>
    <source>
        <strain evidence="2">XA-3</strain>
    </source>
</reference>
<sequence length="279" mass="30408">MAFPMSYRQFIDTIPDEIFFAYAEAFAQADDPVGLLQRIREADGEDIEFEISGQLVSMPCLIDCSDILDGTAGTQGPSGATQEIVEAVEEHVTPDVGFVGTGVCAQLTIATQRLYPHNEIEAVRAMRMDDGPVDTSQPYRGVAEFTGATSDPHPGWGGDALPAAPVFYTGHYGPAPTCAYVGDGLVVFAQTHTHLKEQVRTAWTKGPREGDGVSYYQLAKTPHGVKAFKLQYVANRGTLLWNGRVPLGYLDFVKQLGVIRARDRRWGPPPGSDHRLEPV</sequence>
<name>A0A0F6TMH3_9VIRU</name>
<dbReference type="Proteomes" id="UP000887800">
    <property type="component" value="Genome"/>
</dbReference>
<proteinExistence type="predicted"/>
<accession>A0A0F6TMH3</accession>
<evidence type="ECO:0000313" key="1">
    <source>
        <dbReference type="EMBL" id="AKE49499.1"/>
    </source>
</evidence>
<dbReference type="EMBL" id="KP245738">
    <property type="protein sequence ID" value="AKE49499.1"/>
    <property type="molecule type" value="Genomic_RNA"/>
</dbReference>
<dbReference type="Proteomes" id="UP000242344">
    <property type="component" value="Genome"/>
</dbReference>
<organism evidence="1 3">
    <name type="scientific">Botryosphaeria dothidea RNA virus 1</name>
    <dbReference type="NCBI Taxonomy" id="2849745"/>
    <lineage>
        <taxon>Viruses</taxon>
        <taxon>Riboviria</taxon>
        <taxon>Riboviria incertae sedis</taxon>
        <taxon>Polymycoviridae</taxon>
        <taxon>Polymycovirus</taxon>
        <taxon>Polymycovirus botryosphaeriae</taxon>
        <taxon>Botryoshaeria dothidea polymycovirus 1</taxon>
    </lineage>
</organism>